<dbReference type="PANTHER" id="PTHR32438">
    <property type="entry name" value="4-ALPHA-GLUCANOTRANSFERASE DPE1, CHLOROPLASTIC/AMYLOPLASTIC"/>
    <property type="match status" value="1"/>
</dbReference>
<dbReference type="EC" id="2.4.1.25" evidence="3 10"/>
<evidence type="ECO:0000256" key="3">
    <source>
        <dbReference type="ARBA" id="ARBA00012560"/>
    </source>
</evidence>
<dbReference type="GO" id="GO:0005975">
    <property type="term" value="P:carbohydrate metabolic process"/>
    <property type="evidence" value="ECO:0007669"/>
    <property type="project" value="InterPro"/>
</dbReference>
<organism evidence="12 13">
    <name type="scientific">Trueperella bialowiezensis</name>
    <dbReference type="NCBI Taxonomy" id="312285"/>
    <lineage>
        <taxon>Bacteria</taxon>
        <taxon>Bacillati</taxon>
        <taxon>Actinomycetota</taxon>
        <taxon>Actinomycetes</taxon>
        <taxon>Actinomycetales</taxon>
        <taxon>Actinomycetaceae</taxon>
        <taxon>Trueperella</taxon>
    </lineage>
</organism>
<evidence type="ECO:0000256" key="6">
    <source>
        <dbReference type="ARBA" id="ARBA00022679"/>
    </source>
</evidence>
<comment type="catalytic activity">
    <reaction evidence="1 10">
        <text>Transfers a segment of a (1-&gt;4)-alpha-D-glucan to a new position in an acceptor, which may be glucose or a (1-&gt;4)-alpha-D-glucan.</text>
        <dbReference type="EC" id="2.4.1.25"/>
    </reaction>
</comment>
<evidence type="ECO:0000256" key="10">
    <source>
        <dbReference type="RuleBase" id="RU361207"/>
    </source>
</evidence>
<dbReference type="EMBL" id="LR134476">
    <property type="protein sequence ID" value="VEI12740.1"/>
    <property type="molecule type" value="Genomic_DNA"/>
</dbReference>
<evidence type="ECO:0000256" key="2">
    <source>
        <dbReference type="ARBA" id="ARBA00005684"/>
    </source>
</evidence>
<reference evidence="12 13" key="1">
    <citation type="submission" date="2018-12" db="EMBL/GenBank/DDBJ databases">
        <authorList>
            <consortium name="Pathogen Informatics"/>
        </authorList>
    </citation>
    <scope>NUCLEOTIDE SEQUENCE [LARGE SCALE GENOMIC DNA]</scope>
    <source>
        <strain evidence="12 13">NCTC13354</strain>
    </source>
</reference>
<evidence type="ECO:0000256" key="9">
    <source>
        <dbReference type="ARBA" id="ARBA00031501"/>
    </source>
</evidence>
<keyword evidence="7 10" id="KW-0119">Carbohydrate metabolism</keyword>
<gene>
    <name evidence="12" type="primary">malQ</name>
    <name evidence="12" type="ORF">NCTC13354_00431</name>
</gene>
<name>A0A3S4UY39_9ACTO</name>
<protein>
    <recommendedName>
        <fullName evidence="4 10">4-alpha-glucanotransferase</fullName>
        <ecNumber evidence="3 10">2.4.1.25</ecNumber>
    </recommendedName>
    <alternativeName>
        <fullName evidence="8 10">Amylomaltase</fullName>
    </alternativeName>
    <alternativeName>
        <fullName evidence="9 10">Disproportionating enzyme</fullName>
    </alternativeName>
</protein>
<dbReference type="Pfam" id="PF21226">
    <property type="entry name" value="MalQ_N"/>
    <property type="match status" value="1"/>
</dbReference>
<evidence type="ECO:0000256" key="7">
    <source>
        <dbReference type="ARBA" id="ARBA00023277"/>
    </source>
</evidence>
<dbReference type="AlphaFoldDB" id="A0A3S4UY39"/>
<dbReference type="GO" id="GO:0004134">
    <property type="term" value="F:4-alpha-glucanotransferase activity"/>
    <property type="evidence" value="ECO:0007669"/>
    <property type="project" value="UniProtKB-EC"/>
</dbReference>
<dbReference type="InterPro" id="IPR048458">
    <property type="entry name" value="MalQ_N"/>
</dbReference>
<sequence length="712" mass="79979">MTHGMISRDLIEALADSYGVATSYWDFDGNHVKVSNATLVAVLTAMGVDASSDESIEHALQARAEKEWRSVLPTCTVARDDQETPFQVHVPHGCPIQVDVVTETDTFPTRQIDDYAAPRYIDGTLIGQASFVLPAGLPLGYHSLRARIDDAGVVTEASATLIVTPGRLETFDRAAGRSWGMMAQLYSTRSRDSWGVGDTADLAEMGSLFGDMGADFLLVNPLHAAEPVEPMSPSPYLPVTRRFFNPLYIRPEDIREVGYMSGPQRSLVTWAGENVKKMSLENHPIDRDAVWKAKREALEVIYAAGRSQMRQRSFERFRKLEGQGLEDFALWCALYEKYHGVLPAKLQDIDSPYVARERRELQDRIDFWAWLQWIMDEQLRDAQAESQAAGMRIGIAHDLAVGVHPRGADVWMMPDAFATGIGVGAPPDMYNQQGQNWSQPPWRPDTLEELAYEPLRSMARTVMRHSGLLRVDHIMGLFRLWWIPEGMSPTEGTYVRFNHEAMVGVLLLEAHLAGVVVVGEDLGTVEPWVRDYLSERGIFGTSVFWFEKDYAGWPIHPEQYRKDVLVSVDTHDLPPAAGYLAGEHVDLRESLGLLVRPVEQVRADAVEERDRALQRLREHGLIGENPSEREIVEAMHRYVARTQAPMIQVSLVNAVGERRTQNQPGTDQEYPNWKIPLADGTEQVVLVEDLEKNPRLVSLISALTEEIDANQH</sequence>
<evidence type="ECO:0000256" key="5">
    <source>
        <dbReference type="ARBA" id="ARBA00022676"/>
    </source>
</evidence>
<evidence type="ECO:0000256" key="8">
    <source>
        <dbReference type="ARBA" id="ARBA00031423"/>
    </source>
</evidence>
<dbReference type="InterPro" id="IPR017853">
    <property type="entry name" value="GH"/>
</dbReference>
<evidence type="ECO:0000313" key="13">
    <source>
        <dbReference type="Proteomes" id="UP000269542"/>
    </source>
</evidence>
<dbReference type="SUPFAM" id="SSF51445">
    <property type="entry name" value="(Trans)glycosidases"/>
    <property type="match status" value="1"/>
</dbReference>
<keyword evidence="6 10" id="KW-0808">Transferase</keyword>
<dbReference type="Pfam" id="PF02446">
    <property type="entry name" value="Glyco_hydro_77"/>
    <property type="match status" value="1"/>
</dbReference>
<evidence type="ECO:0000256" key="1">
    <source>
        <dbReference type="ARBA" id="ARBA00000439"/>
    </source>
</evidence>
<dbReference type="Proteomes" id="UP000269542">
    <property type="component" value="Chromosome"/>
</dbReference>
<dbReference type="Gene3D" id="3.20.20.80">
    <property type="entry name" value="Glycosidases"/>
    <property type="match status" value="1"/>
</dbReference>
<comment type="similarity">
    <text evidence="2 10">Belongs to the disproportionating enzyme family.</text>
</comment>
<evidence type="ECO:0000259" key="11">
    <source>
        <dbReference type="Pfam" id="PF21226"/>
    </source>
</evidence>
<dbReference type="NCBIfam" id="TIGR00217">
    <property type="entry name" value="malQ"/>
    <property type="match status" value="1"/>
</dbReference>
<keyword evidence="5 10" id="KW-0328">Glycosyltransferase</keyword>
<evidence type="ECO:0000313" key="12">
    <source>
        <dbReference type="EMBL" id="VEI12740.1"/>
    </source>
</evidence>
<dbReference type="KEGG" id="tbw:NCTC13354_00431"/>
<proteinExistence type="inferred from homology"/>
<dbReference type="OrthoDB" id="9811841at2"/>
<feature type="domain" description="MalQ N-terminal beta-sandwich" evidence="11">
    <location>
        <begin position="72"/>
        <end position="165"/>
    </location>
</feature>
<dbReference type="InterPro" id="IPR003385">
    <property type="entry name" value="Glyco_hydro_77"/>
</dbReference>
<keyword evidence="13" id="KW-1185">Reference proteome</keyword>
<dbReference type="PANTHER" id="PTHR32438:SF5">
    <property type="entry name" value="4-ALPHA-GLUCANOTRANSFERASE DPE1, CHLOROPLASTIC_AMYLOPLASTIC"/>
    <property type="match status" value="1"/>
</dbReference>
<accession>A0A3S4UY39</accession>
<dbReference type="RefSeq" id="WP_126415920.1">
    <property type="nucleotide sequence ID" value="NZ_LR134476.1"/>
</dbReference>
<evidence type="ECO:0000256" key="4">
    <source>
        <dbReference type="ARBA" id="ARBA00020295"/>
    </source>
</evidence>